<proteinExistence type="predicted"/>
<keyword evidence="1" id="KW-0175">Coiled coil</keyword>
<keyword evidence="4" id="KW-1185">Reference proteome</keyword>
<accession>A0A699Z1T1</accession>
<organism evidence="3 4">
    <name type="scientific">Haematococcus lacustris</name>
    <name type="common">Green alga</name>
    <name type="synonym">Haematococcus pluvialis</name>
    <dbReference type="NCBI Taxonomy" id="44745"/>
    <lineage>
        <taxon>Eukaryota</taxon>
        <taxon>Viridiplantae</taxon>
        <taxon>Chlorophyta</taxon>
        <taxon>core chlorophytes</taxon>
        <taxon>Chlorophyceae</taxon>
        <taxon>CS clade</taxon>
        <taxon>Chlamydomonadales</taxon>
        <taxon>Haematococcaceae</taxon>
        <taxon>Haematococcus</taxon>
    </lineage>
</organism>
<evidence type="ECO:0000313" key="4">
    <source>
        <dbReference type="Proteomes" id="UP000485058"/>
    </source>
</evidence>
<evidence type="ECO:0000256" key="1">
    <source>
        <dbReference type="SAM" id="Coils"/>
    </source>
</evidence>
<comment type="caution">
    <text evidence="3">The sequence shown here is derived from an EMBL/GenBank/DDBJ whole genome shotgun (WGS) entry which is preliminary data.</text>
</comment>
<evidence type="ECO:0000313" key="3">
    <source>
        <dbReference type="EMBL" id="GFH12969.1"/>
    </source>
</evidence>
<dbReference type="EMBL" id="BLLF01000559">
    <property type="protein sequence ID" value="GFH12969.1"/>
    <property type="molecule type" value="Genomic_DNA"/>
</dbReference>
<name>A0A699Z1T1_HAELA</name>
<keyword evidence="2" id="KW-0812">Transmembrane</keyword>
<gene>
    <name evidence="3" type="ORF">HaLaN_08759</name>
</gene>
<reference evidence="3 4" key="1">
    <citation type="submission" date="2020-02" db="EMBL/GenBank/DDBJ databases">
        <title>Draft genome sequence of Haematococcus lacustris strain NIES-144.</title>
        <authorList>
            <person name="Morimoto D."/>
            <person name="Nakagawa S."/>
            <person name="Yoshida T."/>
            <person name="Sawayama S."/>
        </authorList>
    </citation>
    <scope>NUCLEOTIDE SEQUENCE [LARGE SCALE GENOMIC DNA]</scope>
    <source>
        <strain evidence="3 4">NIES-144</strain>
    </source>
</reference>
<feature type="coiled-coil region" evidence="1">
    <location>
        <begin position="7"/>
        <end position="82"/>
    </location>
</feature>
<sequence length="263" mass="27319">AAAAARVAAAEGEVVWLRTALEDARREADSVGLAGELAMLNNQKVQVQREFEAFKELAMQSARSKREELARLLDENAALHSRLAAKSLAGGGGAEASTALLMPTSSGGPAATAWGHPAAWEGYLPRLLAQIEAKRKGLVPVLLVCGLLALILLVAVIRAAASARSQHSGPLCFLAKLGIRIGSGCGEQLARQGVAQEAGKTMAEMIAKPLRVHDVASITTDLLTDLAPAASKTVQTDSPNLKQAAVIVATTDVPKAGADRAIR</sequence>
<keyword evidence="2" id="KW-0472">Membrane</keyword>
<keyword evidence="2" id="KW-1133">Transmembrane helix</keyword>
<feature type="non-terminal residue" evidence="3">
    <location>
        <position position="1"/>
    </location>
</feature>
<evidence type="ECO:0000256" key="2">
    <source>
        <dbReference type="SAM" id="Phobius"/>
    </source>
</evidence>
<dbReference type="Proteomes" id="UP000485058">
    <property type="component" value="Unassembled WGS sequence"/>
</dbReference>
<dbReference type="AlphaFoldDB" id="A0A699Z1T1"/>
<feature type="transmembrane region" description="Helical" evidence="2">
    <location>
        <begin position="138"/>
        <end position="161"/>
    </location>
</feature>
<protein>
    <submittedName>
        <fullName evidence="3">Uncharacterized protein</fullName>
    </submittedName>
</protein>